<reference evidence="4" key="1">
    <citation type="journal article" date="2019" name="Int. J. Syst. Evol. Microbiol.">
        <title>The Global Catalogue of Microorganisms (GCM) 10K type strain sequencing project: providing services to taxonomists for standard genome sequencing and annotation.</title>
        <authorList>
            <consortium name="The Broad Institute Genomics Platform"/>
            <consortium name="The Broad Institute Genome Sequencing Center for Infectious Disease"/>
            <person name="Wu L."/>
            <person name="Ma J."/>
        </authorList>
    </citation>
    <scope>NUCLEOTIDE SEQUENCE [LARGE SCALE GENOMIC DNA]</scope>
    <source>
        <strain evidence="4">JCM 14560</strain>
    </source>
</reference>
<evidence type="ECO:0000313" key="3">
    <source>
        <dbReference type="EMBL" id="GAA2151837.1"/>
    </source>
</evidence>
<name>A0ABP5LUV5_9ACTN</name>
<protein>
    <recommendedName>
        <fullName evidence="5">Vitamin K epoxide reductase family protein</fullName>
    </recommendedName>
</protein>
<sequence>MDTDRQDEPGTADEQGPAGRPGTADETGWAAEADRTDDDESADPDDPTAWWALATGAVVGFLSSGVPAVSFFFALMPADSCASGSCGFELRPPAVFLGIGFLLELVLLALTAAWHHRSDRAVRWCCALAAPLMPWLALGAWHATLS</sequence>
<evidence type="ECO:0000256" key="2">
    <source>
        <dbReference type="SAM" id="Phobius"/>
    </source>
</evidence>
<comment type="caution">
    <text evidence="3">The sequence shown here is derived from an EMBL/GenBank/DDBJ whole genome shotgun (WGS) entry which is preliminary data.</text>
</comment>
<accession>A0ABP5LUV5</accession>
<dbReference type="RefSeq" id="WP_344467985.1">
    <property type="nucleotide sequence ID" value="NZ_BAAANT010000033.1"/>
</dbReference>
<feature type="transmembrane region" description="Helical" evidence="2">
    <location>
        <begin position="121"/>
        <end position="141"/>
    </location>
</feature>
<dbReference type="EMBL" id="BAAANT010000033">
    <property type="protein sequence ID" value="GAA2151837.1"/>
    <property type="molecule type" value="Genomic_DNA"/>
</dbReference>
<organism evidence="3 4">
    <name type="scientific">Kitasatospora kazusensis</name>
    <dbReference type="NCBI Taxonomy" id="407974"/>
    <lineage>
        <taxon>Bacteria</taxon>
        <taxon>Bacillati</taxon>
        <taxon>Actinomycetota</taxon>
        <taxon>Actinomycetes</taxon>
        <taxon>Kitasatosporales</taxon>
        <taxon>Streptomycetaceae</taxon>
        <taxon>Kitasatospora</taxon>
    </lineage>
</organism>
<dbReference type="Proteomes" id="UP001422759">
    <property type="component" value="Unassembled WGS sequence"/>
</dbReference>
<keyword evidence="2" id="KW-0472">Membrane</keyword>
<evidence type="ECO:0008006" key="5">
    <source>
        <dbReference type="Google" id="ProtNLM"/>
    </source>
</evidence>
<evidence type="ECO:0000313" key="4">
    <source>
        <dbReference type="Proteomes" id="UP001422759"/>
    </source>
</evidence>
<feature type="region of interest" description="Disordered" evidence="1">
    <location>
        <begin position="1"/>
        <end position="47"/>
    </location>
</feature>
<feature type="transmembrane region" description="Helical" evidence="2">
    <location>
        <begin position="49"/>
        <end position="73"/>
    </location>
</feature>
<keyword evidence="4" id="KW-1185">Reference proteome</keyword>
<feature type="transmembrane region" description="Helical" evidence="2">
    <location>
        <begin position="94"/>
        <end position="115"/>
    </location>
</feature>
<gene>
    <name evidence="3" type="ORF">GCM10009760_47700</name>
</gene>
<keyword evidence="2" id="KW-1133">Transmembrane helix</keyword>
<proteinExistence type="predicted"/>
<evidence type="ECO:0000256" key="1">
    <source>
        <dbReference type="SAM" id="MobiDB-lite"/>
    </source>
</evidence>
<keyword evidence="2" id="KW-0812">Transmembrane</keyword>
<feature type="compositionally biased region" description="Acidic residues" evidence="1">
    <location>
        <begin position="35"/>
        <end position="46"/>
    </location>
</feature>